<comment type="cofactor">
    <cofactor evidence="1">
        <name>Zn(2+)</name>
        <dbReference type="ChEBI" id="CHEBI:29105"/>
    </cofactor>
</comment>
<evidence type="ECO:0000256" key="5">
    <source>
        <dbReference type="SAM" id="MobiDB-lite"/>
    </source>
</evidence>
<dbReference type="RefSeq" id="WP_212964837.1">
    <property type="nucleotide sequence ID" value="NZ_BORB01000001.1"/>
</dbReference>
<dbReference type="EMBL" id="BORB01000001">
    <property type="protein sequence ID" value="GIN55774.1"/>
    <property type="molecule type" value="Genomic_DNA"/>
</dbReference>
<feature type="region of interest" description="Disordered" evidence="5">
    <location>
        <begin position="184"/>
        <end position="206"/>
    </location>
</feature>
<organism evidence="7 8">
    <name type="scientific">Lederbergia ruris</name>
    <dbReference type="NCBI Taxonomy" id="217495"/>
    <lineage>
        <taxon>Bacteria</taxon>
        <taxon>Bacillati</taxon>
        <taxon>Bacillota</taxon>
        <taxon>Bacilli</taxon>
        <taxon>Bacillales</taxon>
        <taxon>Bacillaceae</taxon>
        <taxon>Lederbergia</taxon>
    </lineage>
</organism>
<feature type="compositionally biased region" description="Basic and acidic residues" evidence="5">
    <location>
        <begin position="196"/>
        <end position="206"/>
    </location>
</feature>
<evidence type="ECO:0000256" key="1">
    <source>
        <dbReference type="ARBA" id="ARBA00001947"/>
    </source>
</evidence>
<dbReference type="PANTHER" id="PTHR46233">
    <property type="entry name" value="HYDROXYACYLGLUTATHIONE HYDROLASE GLOC"/>
    <property type="match status" value="1"/>
</dbReference>
<keyword evidence="4" id="KW-0862">Zinc</keyword>
<dbReference type="Pfam" id="PF00753">
    <property type="entry name" value="Lactamase_B"/>
    <property type="match status" value="1"/>
</dbReference>
<dbReference type="SUPFAM" id="SSF56281">
    <property type="entry name" value="Metallo-hydrolase/oxidoreductase"/>
    <property type="match status" value="1"/>
</dbReference>
<accession>A0ABQ4KCT1</accession>
<dbReference type="CDD" id="cd06262">
    <property type="entry name" value="metallo-hydrolase-like_MBL-fold"/>
    <property type="match status" value="1"/>
</dbReference>
<dbReference type="Gene3D" id="3.60.15.10">
    <property type="entry name" value="Ribonuclease Z/Hydroxyacylglutathione hydrolase-like"/>
    <property type="match status" value="1"/>
</dbReference>
<proteinExistence type="predicted"/>
<protein>
    <submittedName>
        <fullName evidence="7">Hydroxyacylglutathione hydrolase</fullName>
    </submittedName>
</protein>
<comment type="caution">
    <text evidence="7">The sequence shown here is derived from an EMBL/GenBank/DDBJ whole genome shotgun (WGS) entry which is preliminary data.</text>
</comment>
<evidence type="ECO:0000313" key="8">
    <source>
        <dbReference type="Proteomes" id="UP000679950"/>
    </source>
</evidence>
<sequence length="206" mass="22956">MKWIQIPLGPLQTNCYLLVNDNKECIIFDPGSQGEELNHYLEEQQLKPLAILLTHAHFDHIGAVDHVKRQWKLPVYLHELEGEWLSNPSLNGSGRFGEDITAQPAEHLITEEGELKIGAFSFELFHTPGHSPGSLSYYIKEVQAVVAGDTLFAGGIGRTDLPGGSHSQLLLSIQNKLLTMPEETKVFPGHGPTTTIRDEKRENPFL</sequence>
<evidence type="ECO:0000256" key="4">
    <source>
        <dbReference type="ARBA" id="ARBA00022833"/>
    </source>
</evidence>
<dbReference type="InterPro" id="IPR051453">
    <property type="entry name" value="MBL_Glyoxalase_II"/>
</dbReference>
<gene>
    <name evidence="7" type="ORF">J8TS2_00930</name>
</gene>
<dbReference type="GO" id="GO:0016787">
    <property type="term" value="F:hydrolase activity"/>
    <property type="evidence" value="ECO:0007669"/>
    <property type="project" value="UniProtKB-KW"/>
</dbReference>
<reference evidence="7 8" key="1">
    <citation type="submission" date="2021-03" db="EMBL/GenBank/DDBJ databases">
        <title>Antimicrobial resistance genes in bacteria isolated from Japanese honey, and their potential for conferring macrolide and lincosamide resistance in the American foulbrood pathogen Paenibacillus larvae.</title>
        <authorList>
            <person name="Okamoto M."/>
            <person name="Kumagai M."/>
            <person name="Kanamori H."/>
            <person name="Takamatsu D."/>
        </authorList>
    </citation>
    <scope>NUCLEOTIDE SEQUENCE [LARGE SCALE GENOMIC DNA]</scope>
    <source>
        <strain evidence="7 8">J8TS2</strain>
    </source>
</reference>
<dbReference type="SMART" id="SM00849">
    <property type="entry name" value="Lactamase_B"/>
    <property type="match status" value="1"/>
</dbReference>
<dbReference type="InterPro" id="IPR001279">
    <property type="entry name" value="Metallo-B-lactamas"/>
</dbReference>
<evidence type="ECO:0000256" key="3">
    <source>
        <dbReference type="ARBA" id="ARBA00022801"/>
    </source>
</evidence>
<evidence type="ECO:0000259" key="6">
    <source>
        <dbReference type="SMART" id="SM00849"/>
    </source>
</evidence>
<feature type="domain" description="Metallo-beta-lactamase" evidence="6">
    <location>
        <begin position="12"/>
        <end position="190"/>
    </location>
</feature>
<dbReference type="PANTHER" id="PTHR46233:SF3">
    <property type="entry name" value="HYDROXYACYLGLUTATHIONE HYDROLASE GLOC"/>
    <property type="match status" value="1"/>
</dbReference>
<name>A0ABQ4KCT1_9BACI</name>
<keyword evidence="3 7" id="KW-0378">Hydrolase</keyword>
<evidence type="ECO:0000256" key="2">
    <source>
        <dbReference type="ARBA" id="ARBA00022723"/>
    </source>
</evidence>
<dbReference type="Proteomes" id="UP000679950">
    <property type="component" value="Unassembled WGS sequence"/>
</dbReference>
<keyword evidence="8" id="KW-1185">Reference proteome</keyword>
<evidence type="ECO:0000313" key="7">
    <source>
        <dbReference type="EMBL" id="GIN55774.1"/>
    </source>
</evidence>
<keyword evidence="2" id="KW-0479">Metal-binding</keyword>
<dbReference type="InterPro" id="IPR036866">
    <property type="entry name" value="RibonucZ/Hydroxyglut_hydro"/>
</dbReference>